<dbReference type="GO" id="GO:0009279">
    <property type="term" value="C:cell outer membrane"/>
    <property type="evidence" value="ECO:0007669"/>
    <property type="project" value="UniProtKB-SubCell"/>
</dbReference>
<feature type="chain" id="PRO_5012512299" evidence="11">
    <location>
        <begin position="21"/>
        <end position="364"/>
    </location>
</feature>
<dbReference type="Gene3D" id="2.40.160.10">
    <property type="entry name" value="Porin"/>
    <property type="match status" value="1"/>
</dbReference>
<feature type="domain" description="Porin" evidence="12">
    <location>
        <begin position="8"/>
        <end position="321"/>
    </location>
</feature>
<reference evidence="13 14" key="1">
    <citation type="submission" date="2017-03" db="EMBL/GenBank/DDBJ databases">
        <title>Genome analysis of strain PAMC 26510.</title>
        <authorList>
            <person name="Oh H.-M."/>
            <person name="Yang J.-A."/>
        </authorList>
    </citation>
    <scope>NUCLEOTIDE SEQUENCE [LARGE SCALE GENOMIC DNA]</scope>
    <source>
        <strain evidence="13 14">PAMC 26510</strain>
    </source>
</reference>
<evidence type="ECO:0000256" key="5">
    <source>
        <dbReference type="ARBA" id="ARBA00022692"/>
    </source>
</evidence>
<dbReference type="CDD" id="cd00342">
    <property type="entry name" value="gram_neg_porins"/>
    <property type="match status" value="1"/>
</dbReference>
<feature type="signal peptide" evidence="11">
    <location>
        <begin position="1"/>
        <end position="20"/>
    </location>
</feature>
<comment type="subunit">
    <text evidence="2">Homotrimer.</text>
</comment>
<evidence type="ECO:0000256" key="1">
    <source>
        <dbReference type="ARBA" id="ARBA00004571"/>
    </source>
</evidence>
<keyword evidence="8" id="KW-0626">Porin</keyword>
<dbReference type="AlphaFoldDB" id="A0A242N687"/>
<accession>A0A242N687</accession>
<dbReference type="EMBL" id="NBTY01000033">
    <property type="protein sequence ID" value="OTP79167.1"/>
    <property type="molecule type" value="Genomic_DNA"/>
</dbReference>
<dbReference type="GO" id="GO:0015288">
    <property type="term" value="F:porin activity"/>
    <property type="evidence" value="ECO:0007669"/>
    <property type="project" value="UniProtKB-KW"/>
</dbReference>
<proteinExistence type="predicted"/>
<keyword evidence="5" id="KW-0812">Transmembrane</keyword>
<keyword evidence="6 11" id="KW-0732">Signal</keyword>
<protein>
    <submittedName>
        <fullName evidence="13">Outer membrane protein (Porin)</fullName>
    </submittedName>
</protein>
<evidence type="ECO:0000256" key="3">
    <source>
        <dbReference type="ARBA" id="ARBA00022448"/>
    </source>
</evidence>
<comment type="caution">
    <text evidence="13">The sequence shown here is derived from an EMBL/GenBank/DDBJ whole genome shotgun (WGS) entry which is preliminary data.</text>
</comment>
<evidence type="ECO:0000256" key="10">
    <source>
        <dbReference type="ARBA" id="ARBA00023237"/>
    </source>
</evidence>
<evidence type="ECO:0000313" key="13">
    <source>
        <dbReference type="EMBL" id="OTP79167.1"/>
    </source>
</evidence>
<organism evidence="13 14">
    <name type="scientific">Caballeronia sordidicola</name>
    <name type="common">Burkholderia sordidicola</name>
    <dbReference type="NCBI Taxonomy" id="196367"/>
    <lineage>
        <taxon>Bacteria</taxon>
        <taxon>Pseudomonadati</taxon>
        <taxon>Pseudomonadota</taxon>
        <taxon>Betaproteobacteria</taxon>
        <taxon>Burkholderiales</taxon>
        <taxon>Burkholderiaceae</taxon>
        <taxon>Caballeronia</taxon>
    </lineage>
</organism>
<dbReference type="InterPro" id="IPR002299">
    <property type="entry name" value="Porin_Neis"/>
</dbReference>
<evidence type="ECO:0000256" key="4">
    <source>
        <dbReference type="ARBA" id="ARBA00022452"/>
    </source>
</evidence>
<sequence length="364" mass="38436">MKIFSITSAAFAVIAGAAQAQSSVQLYGAVDIGVDYANHSGIQNSSVVRVDSGTLYGNRWGIRGSEDLGDGLKAIFTAESGFALNNGASTQGGLLFGRQVFFGLQNRLGKLTIGRQYTLDVDLAPYHANVASRANNYTGLSHWVDRLADRVNNAVKYQTPNLNGFTFAGQYGFGGIAGNDAAFRVFNAGGNYSNGPVGLGATYLRINDANGNRLTGVAVVDGQYVLGPATVHLAYTDTRGTAANTLCFSTCAARPNQVVRTFEVGLDYQATPAARFYTGGAYTRLNQDLTGNAFQFNLSGFHALSKRTEMYALAGYTRTTGLGGFSRVMVGAPDLGATAFTSNAQGTPDNGSQLGLRIGMIHKF</sequence>
<dbReference type="PANTHER" id="PTHR34501:SF9">
    <property type="entry name" value="MAJOR OUTER MEMBRANE PROTEIN P.IA"/>
    <property type="match status" value="1"/>
</dbReference>
<dbReference type="InterPro" id="IPR050298">
    <property type="entry name" value="Gram-neg_bact_OMP"/>
</dbReference>
<dbReference type="GO" id="GO:0006811">
    <property type="term" value="P:monoatomic ion transport"/>
    <property type="evidence" value="ECO:0007669"/>
    <property type="project" value="UniProtKB-KW"/>
</dbReference>
<dbReference type="InterPro" id="IPR023614">
    <property type="entry name" value="Porin_dom_sf"/>
</dbReference>
<evidence type="ECO:0000256" key="11">
    <source>
        <dbReference type="SAM" id="SignalP"/>
    </source>
</evidence>
<dbReference type="SUPFAM" id="SSF56935">
    <property type="entry name" value="Porins"/>
    <property type="match status" value="1"/>
</dbReference>
<dbReference type="PRINTS" id="PR00184">
    <property type="entry name" value="NEISSPPORIN"/>
</dbReference>
<evidence type="ECO:0000259" key="12">
    <source>
        <dbReference type="Pfam" id="PF13609"/>
    </source>
</evidence>
<keyword evidence="7" id="KW-0406">Ion transport</keyword>
<keyword evidence="4" id="KW-1134">Transmembrane beta strand</keyword>
<evidence type="ECO:0000256" key="8">
    <source>
        <dbReference type="ARBA" id="ARBA00023114"/>
    </source>
</evidence>
<dbReference type="GO" id="GO:0046930">
    <property type="term" value="C:pore complex"/>
    <property type="evidence" value="ECO:0007669"/>
    <property type="project" value="UniProtKB-KW"/>
</dbReference>
<gene>
    <name evidence="13" type="ORF">PAMC26510_06120</name>
</gene>
<evidence type="ECO:0000313" key="14">
    <source>
        <dbReference type="Proteomes" id="UP000194546"/>
    </source>
</evidence>
<evidence type="ECO:0000256" key="9">
    <source>
        <dbReference type="ARBA" id="ARBA00023136"/>
    </source>
</evidence>
<dbReference type="Pfam" id="PF13609">
    <property type="entry name" value="Porin_4"/>
    <property type="match status" value="1"/>
</dbReference>
<dbReference type="InterPro" id="IPR033900">
    <property type="entry name" value="Gram_neg_porin_domain"/>
</dbReference>
<keyword evidence="9" id="KW-0472">Membrane</keyword>
<dbReference type="PANTHER" id="PTHR34501">
    <property type="entry name" value="PROTEIN YDDL-RELATED"/>
    <property type="match status" value="1"/>
</dbReference>
<comment type="subcellular location">
    <subcellularLocation>
        <location evidence="1">Cell outer membrane</location>
        <topology evidence="1">Multi-pass membrane protein</topology>
    </subcellularLocation>
</comment>
<dbReference type="Proteomes" id="UP000194546">
    <property type="component" value="Unassembled WGS sequence"/>
</dbReference>
<name>A0A242N687_CABSO</name>
<keyword evidence="3" id="KW-0813">Transport</keyword>
<keyword evidence="10" id="KW-0998">Cell outer membrane</keyword>
<evidence type="ECO:0000256" key="7">
    <source>
        <dbReference type="ARBA" id="ARBA00023065"/>
    </source>
</evidence>
<evidence type="ECO:0000256" key="2">
    <source>
        <dbReference type="ARBA" id="ARBA00011233"/>
    </source>
</evidence>
<dbReference type="RefSeq" id="WP_179196332.1">
    <property type="nucleotide sequence ID" value="NZ_NBTY01000033.1"/>
</dbReference>
<evidence type="ECO:0000256" key="6">
    <source>
        <dbReference type="ARBA" id="ARBA00022729"/>
    </source>
</evidence>